<reference evidence="1 2" key="1">
    <citation type="journal article" date="2021" name="Front. Genet.">
        <title>Chromosome-Level Genome Assembly Reveals Significant Gene Expansion in the Toll and IMD Signaling Pathways of Dendrolimus kikuchii.</title>
        <authorList>
            <person name="Zhou J."/>
            <person name="Wu P."/>
            <person name="Xiong Z."/>
            <person name="Liu N."/>
            <person name="Zhao N."/>
            <person name="Ji M."/>
            <person name="Qiu Y."/>
            <person name="Yang B."/>
        </authorList>
    </citation>
    <scope>NUCLEOTIDE SEQUENCE [LARGE SCALE GENOMIC DNA]</scope>
    <source>
        <strain evidence="1">Ann1</strain>
    </source>
</reference>
<gene>
    <name evidence="1" type="ORF">K1T71_006916</name>
</gene>
<protein>
    <submittedName>
        <fullName evidence="1">Uncharacterized protein</fullName>
    </submittedName>
</protein>
<comment type="caution">
    <text evidence="1">The sequence shown here is derived from an EMBL/GenBank/DDBJ whole genome shotgun (WGS) entry which is preliminary data.</text>
</comment>
<proteinExistence type="predicted"/>
<evidence type="ECO:0000313" key="2">
    <source>
        <dbReference type="Proteomes" id="UP000824533"/>
    </source>
</evidence>
<sequence length="337" mass="37902">MAKCTACGKFLSPVGAATCNNCPLMFHKGCVALPDTATVSKTWNCPECKKKIRKGDNSATPIKSICGNDSPPGSTCSAPGISFSTTLVTPSGDDDDESELRMMRREIAEYMSELRREMADLRLTIGGIGQRLDGIENRLDVLEQRELTTQSKDAVELDNSISQLKQELNERDQESLLSDVDIGCFPEVAGENVYHTVTVLAAKLGMKIEEQDIVFAERVGSGGVVRGETGERCRRIVVRLVRRNMRDDLLRAARVRRNLNTSDMGLGGLQHRIYVNERLTRSNRQLFYRVREECRKKNWRYSWTKRGRIFARQSDGKQAYLIRSDADLSRVFELGKV</sequence>
<accession>A0ACC1D048</accession>
<dbReference type="Proteomes" id="UP000824533">
    <property type="component" value="Linkage Group LG12"/>
</dbReference>
<evidence type="ECO:0000313" key="1">
    <source>
        <dbReference type="EMBL" id="KAJ0176907.1"/>
    </source>
</evidence>
<keyword evidence="2" id="KW-1185">Reference proteome</keyword>
<organism evidence="1 2">
    <name type="scientific">Dendrolimus kikuchii</name>
    <dbReference type="NCBI Taxonomy" id="765133"/>
    <lineage>
        <taxon>Eukaryota</taxon>
        <taxon>Metazoa</taxon>
        <taxon>Ecdysozoa</taxon>
        <taxon>Arthropoda</taxon>
        <taxon>Hexapoda</taxon>
        <taxon>Insecta</taxon>
        <taxon>Pterygota</taxon>
        <taxon>Neoptera</taxon>
        <taxon>Endopterygota</taxon>
        <taxon>Lepidoptera</taxon>
        <taxon>Glossata</taxon>
        <taxon>Ditrysia</taxon>
        <taxon>Bombycoidea</taxon>
        <taxon>Lasiocampidae</taxon>
        <taxon>Dendrolimus</taxon>
    </lineage>
</organism>
<name>A0ACC1D048_9NEOP</name>
<dbReference type="EMBL" id="CM034398">
    <property type="protein sequence ID" value="KAJ0176907.1"/>
    <property type="molecule type" value="Genomic_DNA"/>
</dbReference>